<organism evidence="2 3">
    <name type="scientific">Thalassiosira oceanica</name>
    <name type="common">Marine diatom</name>
    <dbReference type="NCBI Taxonomy" id="159749"/>
    <lineage>
        <taxon>Eukaryota</taxon>
        <taxon>Sar</taxon>
        <taxon>Stramenopiles</taxon>
        <taxon>Ochrophyta</taxon>
        <taxon>Bacillariophyta</taxon>
        <taxon>Coscinodiscophyceae</taxon>
        <taxon>Thalassiosirophycidae</taxon>
        <taxon>Thalassiosirales</taxon>
        <taxon>Thalassiosiraceae</taxon>
        <taxon>Thalassiosira</taxon>
    </lineage>
</organism>
<dbReference type="eggNOG" id="ENOG502SWA8">
    <property type="taxonomic scope" value="Eukaryota"/>
</dbReference>
<gene>
    <name evidence="2" type="ORF">THAOC_15124</name>
</gene>
<comment type="caution">
    <text evidence="2">The sequence shown here is derived from an EMBL/GenBank/DDBJ whole genome shotgun (WGS) entry which is preliminary data.</text>
</comment>
<dbReference type="AlphaFoldDB" id="K0SDK9"/>
<reference evidence="2 3" key="1">
    <citation type="journal article" date="2012" name="Genome Biol.">
        <title>Genome and low-iron response of an oceanic diatom adapted to chronic iron limitation.</title>
        <authorList>
            <person name="Lommer M."/>
            <person name="Specht M."/>
            <person name="Roy A.S."/>
            <person name="Kraemer L."/>
            <person name="Andreson R."/>
            <person name="Gutowska M.A."/>
            <person name="Wolf J."/>
            <person name="Bergner S.V."/>
            <person name="Schilhabel M.B."/>
            <person name="Klostermeier U.C."/>
            <person name="Beiko R.G."/>
            <person name="Rosenstiel P."/>
            <person name="Hippler M."/>
            <person name="Laroche J."/>
        </authorList>
    </citation>
    <scope>NUCLEOTIDE SEQUENCE [LARGE SCALE GENOMIC DNA]</scope>
    <source>
        <strain evidence="2 3">CCMP1005</strain>
    </source>
</reference>
<dbReference type="Proteomes" id="UP000266841">
    <property type="component" value="Unassembled WGS sequence"/>
</dbReference>
<sequence length="413" mass="42482">MAFDRPVAADEAHGGLIHGILTYFLGQTEHESESRREQGGGVGAEPCESASVGGAEGEDTSPPPHPGGSPSSRGDDRTTPSCRPASGSGSDSDFNSDFNREGNKENEALRNWPAVSLPGETGGRGPKRREASPKRAKKMPSPSHPQPQRAANDPGGTSPATQLVDDLAAVLGGASLSGDGGPATRAVSSSSGASSELLRPSGSATYSASTFASHQDHEGSGTHHAPLRRHPSGDSNASASSARSAKKMSWSDEHQNRSLVEYFDESSAPQVPIHAPAAAPRQSRHWSAMRRNRRGDGAPQPQQPAGPPAAKRGKKRVLKGVLRRSGSYSPPGAAVHASRGPGLPSPPSASESTSSTSESSMAGARSFRSISLVGSASSASSSSQSEGASSEGSPGDRRREGEGGEDARWVPLD</sequence>
<feature type="compositionally biased region" description="Basic residues" evidence="1">
    <location>
        <begin position="282"/>
        <end position="293"/>
    </location>
</feature>
<keyword evidence="3" id="KW-1185">Reference proteome</keyword>
<feature type="compositionally biased region" description="Low complexity" evidence="1">
    <location>
        <begin position="86"/>
        <end position="97"/>
    </location>
</feature>
<evidence type="ECO:0000256" key="1">
    <source>
        <dbReference type="SAM" id="MobiDB-lite"/>
    </source>
</evidence>
<dbReference type="EMBL" id="AGNL01017570">
    <property type="protein sequence ID" value="EJK64168.1"/>
    <property type="molecule type" value="Genomic_DNA"/>
</dbReference>
<name>K0SDK9_THAOC</name>
<feature type="compositionally biased region" description="Basic and acidic residues" evidence="1">
    <location>
        <begin position="98"/>
        <end position="108"/>
    </location>
</feature>
<protein>
    <submittedName>
        <fullName evidence="2">Uncharacterized protein</fullName>
    </submittedName>
</protein>
<feature type="compositionally biased region" description="Basic and acidic residues" evidence="1">
    <location>
        <begin position="28"/>
        <end position="38"/>
    </location>
</feature>
<feature type="compositionally biased region" description="Basic residues" evidence="1">
    <location>
        <begin position="311"/>
        <end position="322"/>
    </location>
</feature>
<accession>K0SDK9</accession>
<feature type="compositionally biased region" description="Low complexity" evidence="1">
    <location>
        <begin position="348"/>
        <end position="360"/>
    </location>
</feature>
<evidence type="ECO:0000313" key="2">
    <source>
        <dbReference type="EMBL" id="EJK64168.1"/>
    </source>
</evidence>
<evidence type="ECO:0000313" key="3">
    <source>
        <dbReference type="Proteomes" id="UP000266841"/>
    </source>
</evidence>
<feature type="compositionally biased region" description="Polar residues" evidence="1">
    <location>
        <begin position="202"/>
        <end position="213"/>
    </location>
</feature>
<proteinExistence type="predicted"/>
<feature type="compositionally biased region" description="Basic and acidic residues" evidence="1">
    <location>
        <begin position="394"/>
        <end position="413"/>
    </location>
</feature>
<feature type="compositionally biased region" description="Low complexity" evidence="1">
    <location>
        <begin position="374"/>
        <end position="393"/>
    </location>
</feature>
<feature type="non-terminal residue" evidence="2">
    <location>
        <position position="413"/>
    </location>
</feature>
<feature type="region of interest" description="Disordered" evidence="1">
    <location>
        <begin position="28"/>
        <end position="413"/>
    </location>
</feature>
<feature type="compositionally biased region" description="Low complexity" evidence="1">
    <location>
        <begin position="233"/>
        <end position="243"/>
    </location>
</feature>